<keyword evidence="8" id="KW-1185">Reference proteome</keyword>
<feature type="compositionally biased region" description="Polar residues" evidence="5">
    <location>
        <begin position="189"/>
        <end position="207"/>
    </location>
</feature>
<gene>
    <name evidence="7" type="ORF">Acr_29g0011900</name>
</gene>
<feature type="domain" description="FLZ-type" evidence="6">
    <location>
        <begin position="296"/>
        <end position="340"/>
    </location>
</feature>
<organism evidence="7 8">
    <name type="scientific">Actinidia rufa</name>
    <dbReference type="NCBI Taxonomy" id="165716"/>
    <lineage>
        <taxon>Eukaryota</taxon>
        <taxon>Viridiplantae</taxon>
        <taxon>Streptophyta</taxon>
        <taxon>Embryophyta</taxon>
        <taxon>Tracheophyta</taxon>
        <taxon>Spermatophyta</taxon>
        <taxon>Magnoliopsida</taxon>
        <taxon>eudicotyledons</taxon>
        <taxon>Gunneridae</taxon>
        <taxon>Pentapetalae</taxon>
        <taxon>asterids</taxon>
        <taxon>Ericales</taxon>
        <taxon>Actinidiaceae</taxon>
        <taxon>Actinidia</taxon>
    </lineage>
</organism>
<keyword evidence="3" id="KW-0863">Zinc-finger</keyword>
<comment type="caution">
    <text evidence="7">The sequence shown here is derived from an EMBL/GenBank/DDBJ whole genome shotgun (WGS) entry which is preliminary data.</text>
</comment>
<evidence type="ECO:0000313" key="7">
    <source>
        <dbReference type="EMBL" id="GFZ22028.1"/>
    </source>
</evidence>
<dbReference type="PROSITE" id="PS51795">
    <property type="entry name" value="ZF_FLZ"/>
    <property type="match status" value="1"/>
</dbReference>
<evidence type="ECO:0000256" key="4">
    <source>
        <dbReference type="PROSITE-ProRule" id="PRU01131"/>
    </source>
</evidence>
<feature type="region of interest" description="Disordered" evidence="5">
    <location>
        <begin position="170"/>
        <end position="222"/>
    </location>
</feature>
<dbReference type="PANTHER" id="PTHR46443:SF21">
    <property type="entry name" value="FCS-LIKE ZINC FINGER 8"/>
    <property type="match status" value="1"/>
</dbReference>
<comment type="similarity">
    <text evidence="1">Belongs to the FLZ family.</text>
</comment>
<protein>
    <submittedName>
        <fullName evidence="7">NAD(P)H-quinone oxidoreductase subunit, putative</fullName>
    </submittedName>
</protein>
<proteinExistence type="inferred from homology"/>
<dbReference type="InterPro" id="IPR044593">
    <property type="entry name" value="FLZ8/MARD1"/>
</dbReference>
<evidence type="ECO:0000259" key="6">
    <source>
        <dbReference type="PROSITE" id="PS51795"/>
    </source>
</evidence>
<keyword evidence="3" id="KW-0862">Zinc</keyword>
<evidence type="ECO:0000256" key="3">
    <source>
        <dbReference type="ARBA" id="ARBA00022771"/>
    </source>
</evidence>
<name>A0A7J0HG32_9ERIC</name>
<evidence type="ECO:0000256" key="5">
    <source>
        <dbReference type="SAM" id="MobiDB-lite"/>
    </source>
</evidence>
<dbReference type="PANTHER" id="PTHR46443">
    <property type="entry name" value="FCS-LIKE ZINC FINGER 8"/>
    <property type="match status" value="1"/>
</dbReference>
<reference evidence="7 8" key="1">
    <citation type="submission" date="2019-07" db="EMBL/GenBank/DDBJ databases">
        <title>De Novo Assembly of kiwifruit Actinidia rufa.</title>
        <authorList>
            <person name="Sugita-Konishi S."/>
            <person name="Sato K."/>
            <person name="Mori E."/>
            <person name="Abe Y."/>
            <person name="Kisaki G."/>
            <person name="Hamano K."/>
            <person name="Suezawa K."/>
            <person name="Otani M."/>
            <person name="Fukuda T."/>
            <person name="Manabe T."/>
            <person name="Gomi K."/>
            <person name="Tabuchi M."/>
            <person name="Akimitsu K."/>
            <person name="Kataoka I."/>
        </authorList>
    </citation>
    <scope>NUCLEOTIDE SEQUENCE [LARGE SCALE GENOMIC DNA]</scope>
    <source>
        <strain evidence="8">cv. Fuchu</strain>
    </source>
</reference>
<sequence length="361" mass="39998">MADYGSLPSPTDRFSKPISSIFGSPRLFTGFASKNFIDTESVLSPTSILDHKSFSALRNSFFSDKPNTIKTPSHWDKLDSRGVGLGIVDELTNEMSEPNVSKPRTRMVLFGSQLKIQIPPLHPSVAESPKSQASFGIKTADSLFGFFKFWPRKLDFSEITSRFRHQDEEFSVWKTRTSPKSPADFGIKTRNSQSVSANPGQDFLSPSSEKKSPLGSENLAKENPNTPLVFPCSLSASEMELSEDYTCVILHGPNPRTTHIFDNCVVESCCGVVGISGARKGNGFCGNRSMSYPSENFLSFCYNCQNNLGQGKDIYMYRGEKAFCSSECRHMEMVLEEEGIAKIESLDGDDDDDDDIFRASP</sequence>
<evidence type="ECO:0000256" key="1">
    <source>
        <dbReference type="ARBA" id="ARBA00009374"/>
    </source>
</evidence>
<dbReference type="EMBL" id="BJWL01000029">
    <property type="protein sequence ID" value="GFZ22028.1"/>
    <property type="molecule type" value="Genomic_DNA"/>
</dbReference>
<dbReference type="InterPro" id="IPR007650">
    <property type="entry name" value="Zf-FLZ_dom"/>
</dbReference>
<dbReference type="AlphaFoldDB" id="A0A7J0HG32"/>
<evidence type="ECO:0000313" key="8">
    <source>
        <dbReference type="Proteomes" id="UP000585474"/>
    </source>
</evidence>
<dbReference type="Proteomes" id="UP000585474">
    <property type="component" value="Unassembled WGS sequence"/>
</dbReference>
<feature type="zinc finger region" description="FLZ-type" evidence="4">
    <location>
        <begin position="296"/>
        <end position="340"/>
    </location>
</feature>
<keyword evidence="2" id="KW-0479">Metal-binding</keyword>
<dbReference type="Pfam" id="PF04570">
    <property type="entry name" value="zf-FLZ"/>
    <property type="match status" value="1"/>
</dbReference>
<accession>A0A7J0HG32</accession>
<evidence type="ECO:0000256" key="2">
    <source>
        <dbReference type="ARBA" id="ARBA00022723"/>
    </source>
</evidence>
<dbReference type="GO" id="GO:0008270">
    <property type="term" value="F:zinc ion binding"/>
    <property type="evidence" value="ECO:0007669"/>
    <property type="project" value="UniProtKB-KW"/>
</dbReference>
<dbReference type="OrthoDB" id="1902692at2759"/>